<dbReference type="STRING" id="1120920.SAMN03080599_01800"/>
<dbReference type="Pfam" id="PF16868">
    <property type="entry name" value="NMT1_3"/>
    <property type="match status" value="1"/>
</dbReference>
<evidence type="ECO:0000313" key="2">
    <source>
        <dbReference type="EMBL" id="SCZ79489.1"/>
    </source>
</evidence>
<accession>A0A1G5S1P8</accession>
<keyword evidence="1" id="KW-0732">Signal</keyword>
<organism evidence="2 3">
    <name type="scientific">Acidaminobacter hydrogenoformans DSM 2784</name>
    <dbReference type="NCBI Taxonomy" id="1120920"/>
    <lineage>
        <taxon>Bacteria</taxon>
        <taxon>Bacillati</taxon>
        <taxon>Bacillota</taxon>
        <taxon>Clostridia</taxon>
        <taxon>Peptostreptococcales</taxon>
        <taxon>Acidaminobacteraceae</taxon>
        <taxon>Acidaminobacter</taxon>
    </lineage>
</organism>
<sequence>MNLKCLLSCFLIIFIFLSGCSIDDISKYPQVDMESHTGVKKVTIATGGVSGTYFSIGSGISAIMTKYVDNLDAIAESTGASVANSKLLRDGFVDFMLASASTIDSAYYGKDVFEGNPAKNIVGIASLYPEVFQFIVLKSSNMRSVSDLVGKRVVVGSVDSGTERISKIILSAHGISYNDIDEQFLGFSEAVDALKDGKTDCIIVASGLPTSAVVDISAVVEIALLDVDKLMVSEVLPMYPFLKFETIEEGIYSSVNRDTLSISTPALLATSITMEEDIVYNITKAIFEHVDELESIHSQAKNIRLNTAISAMPVPLHPGAERYYREVGILDTPD</sequence>
<dbReference type="InterPro" id="IPR011852">
    <property type="entry name" value="TRAP_TAXI"/>
</dbReference>
<feature type="chain" id="PRO_5038553442" description="TRAP transporter solute receptor, TAXI family" evidence="1">
    <location>
        <begin position="21"/>
        <end position="334"/>
    </location>
</feature>
<dbReference type="PANTHER" id="PTHR42941:SF1">
    <property type="entry name" value="SLL1037 PROTEIN"/>
    <property type="match status" value="1"/>
</dbReference>
<dbReference type="RefSeq" id="WP_092590672.1">
    <property type="nucleotide sequence ID" value="NZ_FMWL01000007.1"/>
</dbReference>
<evidence type="ECO:0000256" key="1">
    <source>
        <dbReference type="SAM" id="SignalP"/>
    </source>
</evidence>
<dbReference type="NCBIfam" id="TIGR02122">
    <property type="entry name" value="TRAP_TAXI"/>
    <property type="match status" value="1"/>
</dbReference>
<keyword evidence="3" id="KW-1185">Reference proteome</keyword>
<dbReference type="Gene3D" id="3.40.190.10">
    <property type="entry name" value="Periplasmic binding protein-like II"/>
    <property type="match status" value="2"/>
</dbReference>
<dbReference type="CDD" id="cd13567">
    <property type="entry name" value="PBP2_TtGluBP"/>
    <property type="match status" value="1"/>
</dbReference>
<name>A0A1G5S1P8_9FIRM</name>
<gene>
    <name evidence="2" type="ORF">SAMN03080599_01800</name>
</gene>
<evidence type="ECO:0000313" key="3">
    <source>
        <dbReference type="Proteomes" id="UP000199208"/>
    </source>
</evidence>
<dbReference type="PANTHER" id="PTHR42941">
    <property type="entry name" value="SLL1037 PROTEIN"/>
    <property type="match status" value="1"/>
</dbReference>
<dbReference type="EMBL" id="FMWL01000007">
    <property type="protein sequence ID" value="SCZ79489.1"/>
    <property type="molecule type" value="Genomic_DNA"/>
</dbReference>
<reference evidence="2 3" key="1">
    <citation type="submission" date="2016-10" db="EMBL/GenBank/DDBJ databases">
        <authorList>
            <person name="de Groot N.N."/>
        </authorList>
    </citation>
    <scope>NUCLEOTIDE SEQUENCE [LARGE SCALE GENOMIC DNA]</scope>
    <source>
        <strain evidence="2 3">DSM 2784</strain>
    </source>
</reference>
<dbReference type="Proteomes" id="UP000199208">
    <property type="component" value="Unassembled WGS sequence"/>
</dbReference>
<evidence type="ECO:0008006" key="4">
    <source>
        <dbReference type="Google" id="ProtNLM"/>
    </source>
</evidence>
<dbReference type="AlphaFoldDB" id="A0A1G5S1P8"/>
<protein>
    <recommendedName>
        <fullName evidence="4">TRAP transporter solute receptor, TAXI family</fullName>
    </recommendedName>
</protein>
<dbReference type="OrthoDB" id="9776669at2"/>
<feature type="signal peptide" evidence="1">
    <location>
        <begin position="1"/>
        <end position="20"/>
    </location>
</feature>
<proteinExistence type="predicted"/>
<dbReference type="PROSITE" id="PS51257">
    <property type="entry name" value="PROKAR_LIPOPROTEIN"/>
    <property type="match status" value="1"/>
</dbReference>
<dbReference type="SUPFAM" id="SSF53850">
    <property type="entry name" value="Periplasmic binding protein-like II"/>
    <property type="match status" value="1"/>
</dbReference>